<sequence>MFPPFKVKYFKGGKDTEIFPFPQFYLSQTKPVSQLFIYIINHYAAGAAFALQAGPCAFGSTIFFNFPV</sequence>
<keyword evidence="2" id="KW-1185">Reference proteome</keyword>
<accession>A0ABM6W9Q9</accession>
<evidence type="ECO:0000313" key="1">
    <source>
        <dbReference type="EMBL" id="AWO00616.1"/>
    </source>
</evidence>
<organism evidence="1 2">
    <name type="scientific">Chitinophaga alhagiae</name>
    <dbReference type="NCBI Taxonomy" id="2203219"/>
    <lineage>
        <taxon>Bacteria</taxon>
        <taxon>Pseudomonadati</taxon>
        <taxon>Bacteroidota</taxon>
        <taxon>Chitinophagia</taxon>
        <taxon>Chitinophagales</taxon>
        <taxon>Chitinophagaceae</taxon>
        <taxon>Chitinophaga</taxon>
    </lineage>
</organism>
<gene>
    <name evidence="1" type="ORF">DLD77_02325</name>
</gene>
<dbReference type="EMBL" id="CP029600">
    <property type="protein sequence ID" value="AWO00616.1"/>
    <property type="molecule type" value="Genomic_DNA"/>
</dbReference>
<proteinExistence type="predicted"/>
<reference evidence="1 2" key="1">
    <citation type="submission" date="2018-05" db="EMBL/GenBank/DDBJ databases">
        <title>Chitinophaga sp. nov., isolated from rhizosphere soil of Alhagi.</title>
        <authorList>
            <person name="Liu Y."/>
        </authorList>
    </citation>
    <scope>NUCLEOTIDE SEQUENCE [LARGE SCALE GENOMIC DNA]</scope>
    <source>
        <strain evidence="1 2">T22</strain>
    </source>
</reference>
<name>A0ABM6W9Q9_9BACT</name>
<evidence type="ECO:0000313" key="2">
    <source>
        <dbReference type="Proteomes" id="UP000246099"/>
    </source>
</evidence>
<dbReference type="Proteomes" id="UP000246099">
    <property type="component" value="Chromosome"/>
</dbReference>
<protein>
    <submittedName>
        <fullName evidence="1">Uncharacterized protein</fullName>
    </submittedName>
</protein>